<accession>A0A0Q9ZBM7</accession>
<evidence type="ECO:0000256" key="2">
    <source>
        <dbReference type="ARBA" id="ARBA00011233"/>
    </source>
</evidence>
<keyword evidence="4 6" id="KW-0547">Nucleotide-binding</keyword>
<dbReference type="RefSeq" id="WP_057480265.1">
    <property type="nucleotide sequence ID" value="NZ_BMWR01000002.1"/>
</dbReference>
<evidence type="ECO:0000313" key="8">
    <source>
        <dbReference type="EMBL" id="KRG30438.1"/>
    </source>
</evidence>
<dbReference type="InterPro" id="IPR029499">
    <property type="entry name" value="PduO-typ"/>
</dbReference>
<reference evidence="8" key="1">
    <citation type="submission" date="2015-10" db="EMBL/GenBank/DDBJ databases">
        <title>Draft genome sequence of Salegentibacter mishustinae KCTC 12263.</title>
        <authorList>
            <person name="Lin W."/>
            <person name="Zheng Q."/>
        </authorList>
    </citation>
    <scope>NUCLEOTIDE SEQUENCE [LARGE SCALE GENOMIC DNA]</scope>
    <source>
        <strain evidence="8">KCTC 12263</strain>
    </source>
</reference>
<feature type="domain" description="Cobalamin adenosyltransferase-like" evidence="7">
    <location>
        <begin position="3"/>
        <end position="173"/>
    </location>
</feature>
<dbReference type="Pfam" id="PF01923">
    <property type="entry name" value="Cob_adeno_trans"/>
    <property type="match status" value="1"/>
</dbReference>
<dbReference type="GO" id="GO:0008817">
    <property type="term" value="F:corrinoid adenosyltransferase activity"/>
    <property type="evidence" value="ECO:0007669"/>
    <property type="project" value="UniProtKB-UniRule"/>
</dbReference>
<evidence type="ECO:0000256" key="5">
    <source>
        <dbReference type="ARBA" id="ARBA00022840"/>
    </source>
</evidence>
<dbReference type="UniPathway" id="UPA00148">
    <property type="reaction ID" value="UER00233"/>
</dbReference>
<dbReference type="Gene3D" id="1.20.1200.10">
    <property type="entry name" value="Cobalamin adenosyltransferase-like"/>
    <property type="match status" value="1"/>
</dbReference>
<evidence type="ECO:0000256" key="1">
    <source>
        <dbReference type="ARBA" id="ARBA00007487"/>
    </source>
</evidence>
<keyword evidence="5 6" id="KW-0067">ATP-binding</keyword>
<dbReference type="AlphaFoldDB" id="A0A0Q9ZBM7"/>
<evidence type="ECO:0000256" key="4">
    <source>
        <dbReference type="ARBA" id="ARBA00022741"/>
    </source>
</evidence>
<keyword evidence="3 6" id="KW-0808">Transferase</keyword>
<comment type="caution">
    <text evidence="8">The sequence shown here is derived from an EMBL/GenBank/DDBJ whole genome shotgun (WGS) entry which is preliminary data.</text>
</comment>
<evidence type="ECO:0000256" key="6">
    <source>
        <dbReference type="RuleBase" id="RU366026"/>
    </source>
</evidence>
<dbReference type="PANTHER" id="PTHR12213">
    <property type="entry name" value="CORRINOID ADENOSYLTRANSFERASE"/>
    <property type="match status" value="1"/>
</dbReference>
<dbReference type="GO" id="GO:0005524">
    <property type="term" value="F:ATP binding"/>
    <property type="evidence" value="ECO:0007669"/>
    <property type="project" value="UniProtKB-UniRule"/>
</dbReference>
<comment type="pathway">
    <text evidence="6">Cofactor biosynthesis; adenosylcobalamin biosynthesis; adenosylcobalamin from cob(II)yrinate a,c-diamide: step 2/7.</text>
</comment>
<dbReference type="EMBL" id="LKTP01000001">
    <property type="protein sequence ID" value="KRG30438.1"/>
    <property type="molecule type" value="Genomic_DNA"/>
</dbReference>
<evidence type="ECO:0000256" key="3">
    <source>
        <dbReference type="ARBA" id="ARBA00022679"/>
    </source>
</evidence>
<comment type="similarity">
    <text evidence="1 6">Belongs to the Cob(I)alamin adenosyltransferase family.</text>
</comment>
<dbReference type="InterPro" id="IPR016030">
    <property type="entry name" value="CblAdoTrfase-like"/>
</dbReference>
<evidence type="ECO:0000313" key="9">
    <source>
        <dbReference type="Proteomes" id="UP000051643"/>
    </source>
</evidence>
<dbReference type="STRING" id="270918.APR42_00825"/>
<evidence type="ECO:0000259" key="7">
    <source>
        <dbReference type="Pfam" id="PF01923"/>
    </source>
</evidence>
<dbReference type="EC" id="2.5.1.17" evidence="6"/>
<protein>
    <recommendedName>
        <fullName evidence="6">Corrinoid adenosyltransferase</fullName>
        <ecNumber evidence="6">2.5.1.17</ecNumber>
    </recommendedName>
    <alternativeName>
        <fullName evidence="6">Cob(II)alamin adenosyltransferase</fullName>
    </alternativeName>
    <alternativeName>
        <fullName evidence="6">Cob(II)yrinic acid a,c-diamide adenosyltransferase</fullName>
    </alternativeName>
    <alternativeName>
        <fullName evidence="6">Cobinamide/cobalamin adenosyltransferase</fullName>
    </alternativeName>
</protein>
<dbReference type="PANTHER" id="PTHR12213:SF0">
    <property type="entry name" value="CORRINOID ADENOSYLTRANSFERASE MMAB"/>
    <property type="match status" value="1"/>
</dbReference>
<comment type="catalytic activity">
    <reaction evidence="6">
        <text>2 cob(II)yrinate a,c diamide + reduced [electron-transfer flavoprotein] + 2 ATP = 2 adenosylcob(III)yrinate a,c-diamide + 2 triphosphate + oxidized [electron-transfer flavoprotein] + 3 H(+)</text>
        <dbReference type="Rhea" id="RHEA:11528"/>
        <dbReference type="Rhea" id="RHEA-COMP:10685"/>
        <dbReference type="Rhea" id="RHEA-COMP:10686"/>
        <dbReference type="ChEBI" id="CHEBI:15378"/>
        <dbReference type="ChEBI" id="CHEBI:18036"/>
        <dbReference type="ChEBI" id="CHEBI:30616"/>
        <dbReference type="ChEBI" id="CHEBI:57692"/>
        <dbReference type="ChEBI" id="CHEBI:58307"/>
        <dbReference type="ChEBI" id="CHEBI:58503"/>
        <dbReference type="ChEBI" id="CHEBI:58537"/>
        <dbReference type="EC" id="2.5.1.17"/>
    </reaction>
</comment>
<comment type="catalytic activity">
    <reaction evidence="6">
        <text>2 cob(II)alamin + reduced [electron-transfer flavoprotein] + 2 ATP = 2 adenosylcob(III)alamin + 2 triphosphate + oxidized [electron-transfer flavoprotein] + 3 H(+)</text>
        <dbReference type="Rhea" id="RHEA:28671"/>
        <dbReference type="Rhea" id="RHEA-COMP:10685"/>
        <dbReference type="Rhea" id="RHEA-COMP:10686"/>
        <dbReference type="ChEBI" id="CHEBI:15378"/>
        <dbReference type="ChEBI" id="CHEBI:16304"/>
        <dbReference type="ChEBI" id="CHEBI:18036"/>
        <dbReference type="ChEBI" id="CHEBI:18408"/>
        <dbReference type="ChEBI" id="CHEBI:30616"/>
        <dbReference type="ChEBI" id="CHEBI:57692"/>
        <dbReference type="ChEBI" id="CHEBI:58307"/>
        <dbReference type="EC" id="2.5.1.17"/>
    </reaction>
</comment>
<dbReference type="OrthoDB" id="9778896at2"/>
<name>A0A0Q9ZBM7_9FLAO</name>
<dbReference type="SUPFAM" id="SSF89028">
    <property type="entry name" value="Cobalamin adenosyltransferase-like"/>
    <property type="match status" value="1"/>
</dbReference>
<gene>
    <name evidence="8" type="ORF">APR42_00825</name>
</gene>
<sequence>MKIYTKTGDKGTTALFGGTRVPKHHIRIESYGTVDELNSHIGLIRDQDTGEHTKKILSRIQDRLFTIGSTLATDPEKQKLKSGKDRLSIPKISAEDIELLEKEMDKMNEELPEMTHFILPGGHQSVSFCHIARCVCRRAERLATALYEIEAFDEAVLQYLNRLSDYLFVLARMLSKRLQAEEVKWIPEKS</sequence>
<comment type="subunit">
    <text evidence="2">Homotrimer.</text>
</comment>
<organism evidence="8 9">
    <name type="scientific">Salegentibacter mishustinae</name>
    <dbReference type="NCBI Taxonomy" id="270918"/>
    <lineage>
        <taxon>Bacteria</taxon>
        <taxon>Pseudomonadati</taxon>
        <taxon>Bacteroidota</taxon>
        <taxon>Flavobacteriia</taxon>
        <taxon>Flavobacteriales</taxon>
        <taxon>Flavobacteriaceae</taxon>
        <taxon>Salegentibacter</taxon>
    </lineage>
</organism>
<keyword evidence="6" id="KW-0169">Cobalamin biosynthesis</keyword>
<dbReference type="FunFam" id="1.20.1200.10:FF:000001">
    <property type="entry name" value="Cob(I)yrinic acid a,c-diamide adenosyltransferase"/>
    <property type="match status" value="1"/>
</dbReference>
<dbReference type="NCBIfam" id="TIGR00636">
    <property type="entry name" value="PduO_Nterm"/>
    <property type="match status" value="1"/>
</dbReference>
<keyword evidence="9" id="KW-1185">Reference proteome</keyword>
<dbReference type="Proteomes" id="UP000051643">
    <property type="component" value="Unassembled WGS sequence"/>
</dbReference>
<dbReference type="GO" id="GO:0009236">
    <property type="term" value="P:cobalamin biosynthetic process"/>
    <property type="evidence" value="ECO:0007669"/>
    <property type="project" value="UniProtKB-UniRule"/>
</dbReference>
<dbReference type="InterPro" id="IPR036451">
    <property type="entry name" value="CblAdoTrfase-like_sf"/>
</dbReference>
<proteinExistence type="inferred from homology"/>